<evidence type="ECO:0000313" key="2">
    <source>
        <dbReference type="Proteomes" id="UP000325577"/>
    </source>
</evidence>
<keyword evidence="2" id="KW-1185">Reference proteome</keyword>
<sequence length="348" mass="36486">HSSDLNDPHDVNAASHYYPFRHPVLLTLIKMLHGSAAKVRKVGGPTNSNIRRLDPLVYQPSHVSSHAVTLPHTNATSKIQNQHVVQSAGVACPLALASCSDADYPSLPTAGNSGNQKAAQPEAIPCNVNATVQSKAGVHYSNPYASHENRGVQETAQTKADSIAIASIGVDRHGDSFAGAQTIAARIGDGAPLLTHSRAESVVQSITFTDNIHYGLQQIPLKGTDIPPTTEVHPSHVSLGNVNGLSVDASASQHDLSVPPFATAHSLPPLEARASVAEPQITSQLAGSSNLQQSGLMVQVVTGELKQPEFWTKGPFAPEQGDFYSSGAAVLAELRACIVVFGAAVLNI</sequence>
<accession>A0A5J5C4G3</accession>
<evidence type="ECO:0000313" key="1">
    <source>
        <dbReference type="EMBL" id="KAA8550039.1"/>
    </source>
</evidence>
<proteinExistence type="predicted"/>
<dbReference type="Proteomes" id="UP000325577">
    <property type="component" value="Linkage Group LG0"/>
</dbReference>
<dbReference type="EMBL" id="CM018031">
    <property type="protein sequence ID" value="KAA8550039.1"/>
    <property type="molecule type" value="Genomic_DNA"/>
</dbReference>
<organism evidence="1 2">
    <name type="scientific">Nyssa sinensis</name>
    <dbReference type="NCBI Taxonomy" id="561372"/>
    <lineage>
        <taxon>Eukaryota</taxon>
        <taxon>Viridiplantae</taxon>
        <taxon>Streptophyta</taxon>
        <taxon>Embryophyta</taxon>
        <taxon>Tracheophyta</taxon>
        <taxon>Spermatophyta</taxon>
        <taxon>Magnoliopsida</taxon>
        <taxon>eudicotyledons</taxon>
        <taxon>Gunneridae</taxon>
        <taxon>Pentapetalae</taxon>
        <taxon>asterids</taxon>
        <taxon>Cornales</taxon>
        <taxon>Nyssaceae</taxon>
        <taxon>Nyssa</taxon>
    </lineage>
</organism>
<feature type="non-terminal residue" evidence="1">
    <location>
        <position position="1"/>
    </location>
</feature>
<protein>
    <submittedName>
        <fullName evidence="1">Uncharacterized protein</fullName>
    </submittedName>
</protein>
<dbReference type="AlphaFoldDB" id="A0A5J5C4G3"/>
<gene>
    <name evidence="1" type="ORF">F0562_001723</name>
</gene>
<name>A0A5J5C4G3_9ASTE</name>
<reference evidence="1 2" key="1">
    <citation type="submission" date="2019-09" db="EMBL/GenBank/DDBJ databases">
        <title>A chromosome-level genome assembly of the Chinese tupelo Nyssa sinensis.</title>
        <authorList>
            <person name="Yang X."/>
            <person name="Kang M."/>
            <person name="Yang Y."/>
            <person name="Xiong H."/>
            <person name="Wang M."/>
            <person name="Zhang Z."/>
            <person name="Wang Z."/>
            <person name="Wu H."/>
            <person name="Ma T."/>
            <person name="Liu J."/>
            <person name="Xi Z."/>
        </authorList>
    </citation>
    <scope>NUCLEOTIDE SEQUENCE [LARGE SCALE GENOMIC DNA]</scope>
    <source>
        <strain evidence="1">J267</strain>
        <tissue evidence="1">Leaf</tissue>
    </source>
</reference>